<dbReference type="InterPro" id="IPR003663">
    <property type="entry name" value="Sugar/inositol_transpt"/>
</dbReference>
<evidence type="ECO:0000256" key="1">
    <source>
        <dbReference type="ARBA" id="ARBA00004141"/>
    </source>
</evidence>
<organism evidence="10 11">
    <name type="scientific">Viridothelium virens</name>
    <name type="common">Speckled blister lichen</name>
    <name type="synonym">Trypethelium virens</name>
    <dbReference type="NCBI Taxonomy" id="1048519"/>
    <lineage>
        <taxon>Eukaryota</taxon>
        <taxon>Fungi</taxon>
        <taxon>Dikarya</taxon>
        <taxon>Ascomycota</taxon>
        <taxon>Pezizomycotina</taxon>
        <taxon>Dothideomycetes</taxon>
        <taxon>Dothideomycetes incertae sedis</taxon>
        <taxon>Trypetheliales</taxon>
        <taxon>Trypetheliaceae</taxon>
        <taxon>Viridothelium</taxon>
    </lineage>
</organism>
<evidence type="ECO:0000256" key="8">
    <source>
        <dbReference type="SAM" id="Phobius"/>
    </source>
</evidence>
<feature type="domain" description="Major facilitator superfamily (MFS) profile" evidence="9">
    <location>
        <begin position="1"/>
        <end position="446"/>
    </location>
</feature>
<feature type="transmembrane region" description="Helical" evidence="8">
    <location>
        <begin position="65"/>
        <end position="84"/>
    </location>
</feature>
<comment type="similarity">
    <text evidence="2">Belongs to the major facilitator superfamily. Sugar transporter (TC 2.A.1.1) family.</text>
</comment>
<dbReference type="InterPro" id="IPR050814">
    <property type="entry name" value="Myo-inositol_Transporter"/>
</dbReference>
<gene>
    <name evidence="10" type="ORF">EV356DRAFT_476046</name>
</gene>
<feature type="transmembrane region" description="Helical" evidence="8">
    <location>
        <begin position="124"/>
        <end position="149"/>
    </location>
</feature>
<evidence type="ECO:0000256" key="5">
    <source>
        <dbReference type="ARBA" id="ARBA00022989"/>
    </source>
</evidence>
<feature type="transmembrane region" description="Helical" evidence="8">
    <location>
        <begin position="327"/>
        <end position="346"/>
    </location>
</feature>
<dbReference type="PROSITE" id="PS50850">
    <property type="entry name" value="MFS"/>
    <property type="match status" value="1"/>
</dbReference>
<feature type="transmembrane region" description="Helical" evidence="8">
    <location>
        <begin position="303"/>
        <end position="320"/>
    </location>
</feature>
<keyword evidence="3" id="KW-0813">Transport</keyword>
<evidence type="ECO:0000259" key="9">
    <source>
        <dbReference type="PROSITE" id="PS50850"/>
    </source>
</evidence>
<sequence length="547" mass="61813">MIQGWDQTVVNGAQVFYSKTFHISDPTNPEEAGKLGLVNAASHLLGAIACLFIHQLNRIFRDRRGVVLFTCIVSVVSCLCQSFPSSWKGLFAARLTLGLGIGPKSATIPIYASECTPAQLRGALVMMWQMWTAFGLMCGYLAGAIFWHLGDQDCRDEGDIALSNSVLNVGWMVLPIIPILYIYTLPESPRFLLQAAIRATEQERRAEYVRDAFASLIKLNKTKLQASRELFVIYRSLKEEPDDPWYSTVKELWTNRRTRNALVASVITMFLQQFCGVNVLAYYSTSALEPLKAFDSKPYYESLGLGVVNVIFTFPAFLLMDTFGRRSLLLVTFPLLAASQFVIAFARSGRQPNTTLSVIGMYLFFAFYSVAEGPVPFVYASESMPLYHRDYGMGIVTCIGWLFNFLLGVTWPRFLIVFHHCGAFAWYGSWCIIGWFLIFFFVRETKGMKLEAMGAVFKAPTSLHLDYARKELYWAWKRCLKPAKQFDKPSFFQMVEDWDLQQRKSQTESQTTSTGQNESFTPDTNNGTAGRHTFDAINEPSHGSRPT</sequence>
<dbReference type="GO" id="GO:0015791">
    <property type="term" value="P:polyol transmembrane transport"/>
    <property type="evidence" value="ECO:0007669"/>
    <property type="project" value="UniProtKB-ARBA"/>
</dbReference>
<feature type="transmembrane region" description="Helical" evidence="8">
    <location>
        <begin position="391"/>
        <end position="411"/>
    </location>
</feature>
<keyword evidence="4 8" id="KW-0812">Transmembrane</keyword>
<dbReference type="GO" id="GO:0015798">
    <property type="term" value="P:myo-inositol transport"/>
    <property type="evidence" value="ECO:0007669"/>
    <property type="project" value="UniProtKB-ARBA"/>
</dbReference>
<dbReference type="PANTHER" id="PTHR48020">
    <property type="entry name" value="PROTON MYO-INOSITOL COTRANSPORTER"/>
    <property type="match status" value="1"/>
</dbReference>
<reference evidence="10" key="1">
    <citation type="journal article" date="2020" name="Stud. Mycol.">
        <title>101 Dothideomycetes genomes: a test case for predicting lifestyles and emergence of pathogens.</title>
        <authorList>
            <person name="Haridas S."/>
            <person name="Albert R."/>
            <person name="Binder M."/>
            <person name="Bloem J."/>
            <person name="Labutti K."/>
            <person name="Salamov A."/>
            <person name="Andreopoulos B."/>
            <person name="Baker S."/>
            <person name="Barry K."/>
            <person name="Bills G."/>
            <person name="Bluhm B."/>
            <person name="Cannon C."/>
            <person name="Castanera R."/>
            <person name="Culley D."/>
            <person name="Daum C."/>
            <person name="Ezra D."/>
            <person name="Gonzalez J."/>
            <person name="Henrissat B."/>
            <person name="Kuo A."/>
            <person name="Liang C."/>
            <person name="Lipzen A."/>
            <person name="Lutzoni F."/>
            <person name="Magnuson J."/>
            <person name="Mondo S."/>
            <person name="Nolan M."/>
            <person name="Ohm R."/>
            <person name="Pangilinan J."/>
            <person name="Park H.-J."/>
            <person name="Ramirez L."/>
            <person name="Alfaro M."/>
            <person name="Sun H."/>
            <person name="Tritt A."/>
            <person name="Yoshinaga Y."/>
            <person name="Zwiers L.-H."/>
            <person name="Turgeon B."/>
            <person name="Goodwin S."/>
            <person name="Spatafora J."/>
            <person name="Crous P."/>
            <person name="Grigoriev I."/>
        </authorList>
    </citation>
    <scope>NUCLEOTIDE SEQUENCE</scope>
    <source>
        <strain evidence="10">Tuck. ex Michener</strain>
    </source>
</reference>
<dbReference type="PRINTS" id="PR00171">
    <property type="entry name" value="SUGRTRNSPORT"/>
</dbReference>
<feature type="transmembrane region" description="Helical" evidence="8">
    <location>
        <begin position="261"/>
        <end position="283"/>
    </location>
</feature>
<proteinExistence type="inferred from homology"/>
<feature type="compositionally biased region" description="Low complexity" evidence="7">
    <location>
        <begin position="507"/>
        <end position="519"/>
    </location>
</feature>
<dbReference type="InterPro" id="IPR005828">
    <property type="entry name" value="MFS_sugar_transport-like"/>
</dbReference>
<dbReference type="SUPFAM" id="SSF103473">
    <property type="entry name" value="MFS general substrate transporter"/>
    <property type="match status" value="1"/>
</dbReference>
<dbReference type="PANTHER" id="PTHR48020:SF12">
    <property type="entry name" value="PROTON MYO-INOSITOL COTRANSPORTER"/>
    <property type="match status" value="1"/>
</dbReference>
<feature type="region of interest" description="Disordered" evidence="7">
    <location>
        <begin position="503"/>
        <end position="547"/>
    </location>
</feature>
<evidence type="ECO:0000256" key="3">
    <source>
        <dbReference type="ARBA" id="ARBA00022448"/>
    </source>
</evidence>
<feature type="transmembrane region" description="Helical" evidence="8">
    <location>
        <begin position="423"/>
        <end position="442"/>
    </location>
</feature>
<evidence type="ECO:0000256" key="7">
    <source>
        <dbReference type="SAM" id="MobiDB-lite"/>
    </source>
</evidence>
<protein>
    <submittedName>
        <fullName evidence="10">General substrate transporter</fullName>
    </submittedName>
</protein>
<dbReference type="InterPro" id="IPR036259">
    <property type="entry name" value="MFS_trans_sf"/>
</dbReference>
<keyword evidence="6 8" id="KW-0472">Membrane</keyword>
<dbReference type="Gene3D" id="1.20.1250.20">
    <property type="entry name" value="MFS general substrate transporter like domains"/>
    <property type="match status" value="1"/>
</dbReference>
<evidence type="ECO:0000313" key="11">
    <source>
        <dbReference type="Proteomes" id="UP000800092"/>
    </source>
</evidence>
<dbReference type="Proteomes" id="UP000800092">
    <property type="component" value="Unassembled WGS sequence"/>
</dbReference>
<keyword evidence="11" id="KW-1185">Reference proteome</keyword>
<evidence type="ECO:0000256" key="4">
    <source>
        <dbReference type="ARBA" id="ARBA00022692"/>
    </source>
</evidence>
<name>A0A6A6GTD5_VIRVR</name>
<dbReference type="Pfam" id="PF00083">
    <property type="entry name" value="Sugar_tr"/>
    <property type="match status" value="1"/>
</dbReference>
<evidence type="ECO:0000256" key="2">
    <source>
        <dbReference type="ARBA" id="ARBA00010992"/>
    </source>
</evidence>
<feature type="transmembrane region" description="Helical" evidence="8">
    <location>
        <begin position="358"/>
        <end position="379"/>
    </location>
</feature>
<evidence type="ECO:0000256" key="6">
    <source>
        <dbReference type="ARBA" id="ARBA00023136"/>
    </source>
</evidence>
<dbReference type="EMBL" id="ML991877">
    <property type="protein sequence ID" value="KAF2229056.1"/>
    <property type="molecule type" value="Genomic_DNA"/>
</dbReference>
<dbReference type="GO" id="GO:0016020">
    <property type="term" value="C:membrane"/>
    <property type="evidence" value="ECO:0007669"/>
    <property type="project" value="UniProtKB-SubCell"/>
</dbReference>
<dbReference type="AlphaFoldDB" id="A0A6A6GTD5"/>
<keyword evidence="5 8" id="KW-1133">Transmembrane helix</keyword>
<dbReference type="GO" id="GO:0022857">
    <property type="term" value="F:transmembrane transporter activity"/>
    <property type="evidence" value="ECO:0007669"/>
    <property type="project" value="InterPro"/>
</dbReference>
<evidence type="ECO:0000313" key="10">
    <source>
        <dbReference type="EMBL" id="KAF2229056.1"/>
    </source>
</evidence>
<dbReference type="OrthoDB" id="5290825at2759"/>
<comment type="subcellular location">
    <subcellularLocation>
        <location evidence="1">Membrane</location>
        <topology evidence="1">Multi-pass membrane protein</topology>
    </subcellularLocation>
</comment>
<dbReference type="InterPro" id="IPR020846">
    <property type="entry name" value="MFS_dom"/>
</dbReference>
<accession>A0A6A6GTD5</accession>